<dbReference type="AlphaFoldDB" id="A0A1F5F5D6"/>
<gene>
    <name evidence="2" type="ORF">A2228_00420</name>
</gene>
<dbReference type="Proteomes" id="UP000176191">
    <property type="component" value="Unassembled WGS sequence"/>
</dbReference>
<evidence type="ECO:0008006" key="4">
    <source>
        <dbReference type="Google" id="ProtNLM"/>
    </source>
</evidence>
<evidence type="ECO:0000313" key="2">
    <source>
        <dbReference type="EMBL" id="OGD74875.1"/>
    </source>
</evidence>
<evidence type="ECO:0000256" key="1">
    <source>
        <dbReference type="SAM" id="MobiDB-lite"/>
    </source>
</evidence>
<comment type="caution">
    <text evidence="2">The sequence shown here is derived from an EMBL/GenBank/DDBJ whole genome shotgun (WGS) entry which is preliminary data.</text>
</comment>
<accession>A0A1F5F5D6</accession>
<feature type="region of interest" description="Disordered" evidence="1">
    <location>
        <begin position="178"/>
        <end position="199"/>
    </location>
</feature>
<evidence type="ECO:0000313" key="3">
    <source>
        <dbReference type="Proteomes" id="UP000176191"/>
    </source>
</evidence>
<sequence length="199" mass="21484">MKKLLTITSIICLLILIYLGYRYFLGQATPASINLVGNTPNDPYVSLVLEPSFLIKPANSVSEIGLTIDTGDQKKVKTIRVEISYSPDQCLSPVVTRGDFFSRVISPPQIDNGLIRFSYGVNAGSSAKQGNGTIATIKAGPTTGNCTLTITPNTRLTDHNNTTYLPTTITPATLKLQTPSPSGIPAFKQPQYHPDTLSR</sequence>
<name>A0A1F5F5D6_9BACT</name>
<dbReference type="EMBL" id="MFAK01000022">
    <property type="protein sequence ID" value="OGD74875.1"/>
    <property type="molecule type" value="Genomic_DNA"/>
</dbReference>
<proteinExistence type="predicted"/>
<reference evidence="2 3" key="1">
    <citation type="journal article" date="2016" name="Nat. Commun.">
        <title>Thousands of microbial genomes shed light on interconnected biogeochemical processes in an aquifer system.</title>
        <authorList>
            <person name="Anantharaman K."/>
            <person name="Brown C.T."/>
            <person name="Hug L.A."/>
            <person name="Sharon I."/>
            <person name="Castelle C.J."/>
            <person name="Probst A.J."/>
            <person name="Thomas B.C."/>
            <person name="Singh A."/>
            <person name="Wilkins M.J."/>
            <person name="Karaoz U."/>
            <person name="Brodie E.L."/>
            <person name="Williams K.H."/>
            <person name="Hubbard S.S."/>
            <person name="Banfield J.F."/>
        </authorList>
    </citation>
    <scope>NUCLEOTIDE SEQUENCE [LARGE SCALE GENOMIC DNA]</scope>
</reference>
<protein>
    <recommendedName>
        <fullName evidence="4">Cohesin domain-containing protein</fullName>
    </recommendedName>
</protein>
<organism evidence="2 3">
    <name type="scientific">Candidatus Collierbacteria bacterium RIFOXYA2_FULL_46_10</name>
    <dbReference type="NCBI Taxonomy" id="1817726"/>
    <lineage>
        <taxon>Bacteria</taxon>
        <taxon>Candidatus Collieribacteriota</taxon>
    </lineage>
</organism>